<dbReference type="EMBL" id="UYWY01025292">
    <property type="protein sequence ID" value="VDM49564.1"/>
    <property type="molecule type" value="Genomic_DNA"/>
</dbReference>
<keyword evidence="2" id="KW-1185">Reference proteome</keyword>
<dbReference type="PANTHER" id="PTHR37427">
    <property type="entry name" value="PROTEIN CBG20963-RELATED"/>
    <property type="match status" value="1"/>
</dbReference>
<accession>A0A183VBX3</accession>
<reference evidence="3" key="1">
    <citation type="submission" date="2016-06" db="UniProtKB">
        <authorList>
            <consortium name="WormBaseParasite"/>
        </authorList>
    </citation>
    <scope>IDENTIFICATION</scope>
</reference>
<evidence type="ECO:0000313" key="3">
    <source>
        <dbReference type="WBParaSite" id="TCNE_0001824701-mRNA-1"/>
    </source>
</evidence>
<organism evidence="2 3">
    <name type="scientific">Toxocara canis</name>
    <name type="common">Canine roundworm</name>
    <dbReference type="NCBI Taxonomy" id="6265"/>
    <lineage>
        <taxon>Eukaryota</taxon>
        <taxon>Metazoa</taxon>
        <taxon>Ecdysozoa</taxon>
        <taxon>Nematoda</taxon>
        <taxon>Chromadorea</taxon>
        <taxon>Rhabditida</taxon>
        <taxon>Spirurina</taxon>
        <taxon>Ascaridomorpha</taxon>
        <taxon>Ascaridoidea</taxon>
        <taxon>Toxocaridae</taxon>
        <taxon>Toxocara</taxon>
    </lineage>
</organism>
<dbReference type="PANTHER" id="PTHR37427:SF2">
    <property type="entry name" value="SECRETED PROTEIN"/>
    <property type="match status" value="1"/>
</dbReference>
<gene>
    <name evidence="1" type="ORF">TCNE_LOCUS18243</name>
</gene>
<sequence length="237" mass="27685">MLKRYNYVVCKMHRSFLSSVLCMLLGAITISACKIEVKLISKTPSPFQIQVFVPALKTKTERFTFTRQNEQQIFVIEGKTCNNEHWLFKTWKRVEGDNWVPAAERKVKLEGTGWIAVHVNEFYMPTFHDRLNIFLKLSSQSTKPFQIQMYVPAIKVKTERVTFTRKDESRVIAVEGKECNLKPWVFKTWKRVDGEWVPAKEANVKLEGFGWIKVIVDDEFMPSFRDRLGIMCHEGPC</sequence>
<evidence type="ECO:0000313" key="2">
    <source>
        <dbReference type="Proteomes" id="UP000050794"/>
    </source>
</evidence>
<dbReference type="WBParaSite" id="TCNE_0001824701-mRNA-1">
    <property type="protein sequence ID" value="TCNE_0001824701-mRNA-1"/>
    <property type="gene ID" value="TCNE_0001824701"/>
</dbReference>
<dbReference type="PROSITE" id="PS51257">
    <property type="entry name" value="PROKAR_LIPOPROTEIN"/>
    <property type="match status" value="1"/>
</dbReference>
<reference evidence="1 2" key="2">
    <citation type="submission" date="2018-11" db="EMBL/GenBank/DDBJ databases">
        <authorList>
            <consortium name="Pathogen Informatics"/>
        </authorList>
    </citation>
    <scope>NUCLEOTIDE SEQUENCE [LARGE SCALE GENOMIC DNA]</scope>
</reference>
<evidence type="ECO:0000313" key="1">
    <source>
        <dbReference type="EMBL" id="VDM49564.1"/>
    </source>
</evidence>
<protein>
    <submittedName>
        <fullName evidence="3">Lipoprotein</fullName>
    </submittedName>
</protein>
<dbReference type="AlphaFoldDB" id="A0A183VBX3"/>
<dbReference type="Proteomes" id="UP000050794">
    <property type="component" value="Unassembled WGS sequence"/>
</dbReference>
<proteinExistence type="predicted"/>
<name>A0A183VBX3_TOXCA</name>